<dbReference type="EMBL" id="FLQU01000632">
    <property type="protein sequence ID" value="SBS88374.1"/>
    <property type="molecule type" value="Genomic_DNA"/>
</dbReference>
<dbReference type="EMBL" id="FLQV01000814">
    <property type="protein sequence ID" value="SBS98255.1"/>
    <property type="molecule type" value="Genomic_DNA"/>
</dbReference>
<dbReference type="Proteomes" id="UP000078546">
    <property type="component" value="Unassembled WGS sequence"/>
</dbReference>
<evidence type="ECO:0000313" key="5">
    <source>
        <dbReference type="Proteomes" id="UP000078560"/>
    </source>
</evidence>
<protein>
    <submittedName>
        <fullName evidence="2">Uncharacterized protein</fullName>
    </submittedName>
</protein>
<evidence type="ECO:0000313" key="2">
    <source>
        <dbReference type="EMBL" id="SBS88374.1"/>
    </source>
</evidence>
<accession>A0A1A8W6G2</accession>
<feature type="compositionally biased region" description="Basic and acidic residues" evidence="1">
    <location>
        <begin position="13"/>
        <end position="27"/>
    </location>
</feature>
<feature type="region of interest" description="Disordered" evidence="1">
    <location>
        <begin position="1"/>
        <end position="32"/>
    </location>
</feature>
<evidence type="ECO:0000256" key="1">
    <source>
        <dbReference type="SAM" id="MobiDB-lite"/>
    </source>
</evidence>
<dbReference type="AlphaFoldDB" id="A0A1A8W6G2"/>
<evidence type="ECO:0000313" key="4">
    <source>
        <dbReference type="Proteomes" id="UP000078546"/>
    </source>
</evidence>
<sequence>MDKKIFKCPRNSRLKEDTGQKKQKQNDRSATITERAEVTVKKSVVKMNRKSNKRTTRIKHIAKKVEQRKSKLTRQNAYLYYFKYKMVN</sequence>
<organism evidence="2 5">
    <name type="scientific">Plasmodium ovale curtisi</name>
    <dbReference type="NCBI Taxonomy" id="864141"/>
    <lineage>
        <taxon>Eukaryota</taxon>
        <taxon>Sar</taxon>
        <taxon>Alveolata</taxon>
        <taxon>Apicomplexa</taxon>
        <taxon>Aconoidasida</taxon>
        <taxon>Haemosporida</taxon>
        <taxon>Plasmodiidae</taxon>
        <taxon>Plasmodium</taxon>
        <taxon>Plasmodium (Plasmodium)</taxon>
    </lineage>
</organism>
<gene>
    <name evidence="3" type="ORF">POVCU1_044720</name>
    <name evidence="2" type="ORF">POVCU2_0048050</name>
</gene>
<name>A0A1A8W6G2_PLAOA</name>
<reference evidence="4 5" key="2">
    <citation type="submission" date="2016-05" db="EMBL/GenBank/DDBJ databases">
        <authorList>
            <person name="Naeem Raeece"/>
        </authorList>
    </citation>
    <scope>NUCLEOTIDE SEQUENCE [LARGE SCALE GENOMIC DNA]</scope>
</reference>
<evidence type="ECO:0000313" key="3">
    <source>
        <dbReference type="EMBL" id="SBS98255.1"/>
    </source>
</evidence>
<feature type="compositionally biased region" description="Basic residues" evidence="1">
    <location>
        <begin position="1"/>
        <end position="12"/>
    </location>
</feature>
<reference evidence="2" key="1">
    <citation type="submission" date="2016-05" db="EMBL/GenBank/DDBJ databases">
        <authorList>
            <person name="Lavstsen T."/>
            <person name="Jespersen J.S."/>
        </authorList>
    </citation>
    <scope>NUCLEOTIDE SEQUENCE [LARGE SCALE GENOMIC DNA]</scope>
</reference>
<proteinExistence type="predicted"/>
<dbReference type="Proteomes" id="UP000078560">
    <property type="component" value="Unassembled WGS sequence"/>
</dbReference>